<organism evidence="8 9">
    <name type="scientific">Pseudaeromonas paramecii</name>
    <dbReference type="NCBI Taxonomy" id="2138166"/>
    <lineage>
        <taxon>Bacteria</taxon>
        <taxon>Pseudomonadati</taxon>
        <taxon>Pseudomonadota</taxon>
        <taxon>Gammaproteobacteria</taxon>
        <taxon>Aeromonadales</taxon>
        <taxon>Aeromonadaceae</taxon>
        <taxon>Pseudaeromonas</taxon>
    </lineage>
</organism>
<keyword evidence="9" id="KW-1185">Reference proteome</keyword>
<protein>
    <submittedName>
        <fullName evidence="8">DUF423 domain-containing protein</fullName>
    </submittedName>
</protein>
<reference evidence="9" key="1">
    <citation type="journal article" date="2019" name="Int. J. Syst. Evol. Microbiol.">
        <title>The Global Catalogue of Microorganisms (GCM) 10K type strain sequencing project: providing services to taxonomists for standard genome sequencing and annotation.</title>
        <authorList>
            <consortium name="The Broad Institute Genomics Platform"/>
            <consortium name="The Broad Institute Genome Sequencing Center for Infectious Disease"/>
            <person name="Wu L."/>
            <person name="Ma J."/>
        </authorList>
    </citation>
    <scope>NUCLEOTIDE SEQUENCE [LARGE SCALE GENOMIC DNA]</scope>
    <source>
        <strain evidence="9">JCM 32226</strain>
    </source>
</reference>
<evidence type="ECO:0000256" key="1">
    <source>
        <dbReference type="ARBA" id="ARBA00004141"/>
    </source>
</evidence>
<dbReference type="RefSeq" id="WP_345009663.1">
    <property type="nucleotide sequence ID" value="NZ_BAABFC010000001.1"/>
</dbReference>
<evidence type="ECO:0000256" key="4">
    <source>
        <dbReference type="ARBA" id="ARBA00022989"/>
    </source>
</evidence>
<comment type="similarity">
    <text evidence="2">Belongs to the UPF0382 family.</text>
</comment>
<dbReference type="PANTHER" id="PTHR43461">
    <property type="entry name" value="TRANSMEMBRANE PROTEIN 256"/>
    <property type="match status" value="1"/>
</dbReference>
<accession>A0ABP8PYS3</accession>
<comment type="caution">
    <text evidence="8">The sequence shown here is derived from an EMBL/GenBank/DDBJ whole genome shotgun (WGS) entry which is preliminary data.</text>
</comment>
<dbReference type="InterPro" id="IPR006696">
    <property type="entry name" value="DUF423"/>
</dbReference>
<dbReference type="PANTHER" id="PTHR43461:SF1">
    <property type="entry name" value="TRANSMEMBRANE PROTEIN 256"/>
    <property type="match status" value="1"/>
</dbReference>
<evidence type="ECO:0000313" key="9">
    <source>
        <dbReference type="Proteomes" id="UP001501321"/>
    </source>
</evidence>
<dbReference type="EMBL" id="BAABFC010000001">
    <property type="protein sequence ID" value="GAA4493842.1"/>
    <property type="molecule type" value="Genomic_DNA"/>
</dbReference>
<feature type="transmembrane region" description="Helical" evidence="6">
    <location>
        <begin position="35"/>
        <end position="55"/>
    </location>
</feature>
<evidence type="ECO:0000313" key="8">
    <source>
        <dbReference type="EMBL" id="GAA4493842.1"/>
    </source>
</evidence>
<evidence type="ECO:0000256" key="3">
    <source>
        <dbReference type="ARBA" id="ARBA00022692"/>
    </source>
</evidence>
<sequence>MRSELMFAALAGLSAVAMGAFAAHGLKASLPAESLAVLQTAVQYQLWHALALLWVCQRQVTHPGRSLRVAAACFVGGILCFSGSLYLLILAHWPMGIITPIGGLLLIAGWAALLYHGATSLNASKPAPRP</sequence>
<evidence type="ECO:0000256" key="2">
    <source>
        <dbReference type="ARBA" id="ARBA00009694"/>
    </source>
</evidence>
<feature type="signal peptide" evidence="7">
    <location>
        <begin position="1"/>
        <end position="22"/>
    </location>
</feature>
<keyword evidence="5 6" id="KW-0472">Membrane</keyword>
<feature type="transmembrane region" description="Helical" evidence="6">
    <location>
        <begin position="67"/>
        <end position="89"/>
    </location>
</feature>
<dbReference type="Pfam" id="PF04241">
    <property type="entry name" value="DUF423"/>
    <property type="match status" value="1"/>
</dbReference>
<proteinExistence type="inferred from homology"/>
<keyword evidence="3 6" id="KW-0812">Transmembrane</keyword>
<evidence type="ECO:0000256" key="5">
    <source>
        <dbReference type="ARBA" id="ARBA00023136"/>
    </source>
</evidence>
<feature type="chain" id="PRO_5045628423" evidence="7">
    <location>
        <begin position="23"/>
        <end position="130"/>
    </location>
</feature>
<keyword evidence="7" id="KW-0732">Signal</keyword>
<evidence type="ECO:0000256" key="7">
    <source>
        <dbReference type="SAM" id="SignalP"/>
    </source>
</evidence>
<evidence type="ECO:0000256" key="6">
    <source>
        <dbReference type="SAM" id="Phobius"/>
    </source>
</evidence>
<name>A0ABP8PYS3_9GAMM</name>
<comment type="subcellular location">
    <subcellularLocation>
        <location evidence="1">Membrane</location>
        <topology evidence="1">Multi-pass membrane protein</topology>
    </subcellularLocation>
</comment>
<keyword evidence="4 6" id="KW-1133">Transmembrane helix</keyword>
<gene>
    <name evidence="8" type="ORF">GCM10023095_04680</name>
</gene>
<feature type="transmembrane region" description="Helical" evidence="6">
    <location>
        <begin position="95"/>
        <end position="115"/>
    </location>
</feature>
<dbReference type="Proteomes" id="UP001501321">
    <property type="component" value="Unassembled WGS sequence"/>
</dbReference>